<feature type="non-terminal residue" evidence="1">
    <location>
        <position position="1"/>
    </location>
</feature>
<dbReference type="AlphaFoldDB" id="A0A7J7LUB5"/>
<reference evidence="1 2" key="1">
    <citation type="journal article" date="2020" name="IScience">
        <title>Genome Sequencing of the Endangered Kingdonia uniflora (Circaeasteraceae, Ranunculales) Reveals Potential Mechanisms of Evolutionary Specialization.</title>
        <authorList>
            <person name="Sun Y."/>
            <person name="Deng T."/>
            <person name="Zhang A."/>
            <person name="Moore M.J."/>
            <person name="Landis J.B."/>
            <person name="Lin N."/>
            <person name="Zhang H."/>
            <person name="Zhang X."/>
            <person name="Huang J."/>
            <person name="Zhang X."/>
            <person name="Sun H."/>
            <person name="Wang H."/>
        </authorList>
    </citation>
    <scope>NUCLEOTIDE SEQUENCE [LARGE SCALE GENOMIC DNA]</scope>
    <source>
        <strain evidence="1">TB1705</strain>
        <tissue evidence="1">Leaf</tissue>
    </source>
</reference>
<gene>
    <name evidence="1" type="ORF">GIB67_010323</name>
</gene>
<name>A0A7J7LUB5_9MAGN</name>
<accession>A0A7J7LUB5</accession>
<dbReference type="Proteomes" id="UP000541444">
    <property type="component" value="Unassembled WGS sequence"/>
</dbReference>
<comment type="caution">
    <text evidence="1">The sequence shown here is derived from an EMBL/GenBank/DDBJ whole genome shotgun (WGS) entry which is preliminary data.</text>
</comment>
<sequence>YQISTSEKTTKRKREGENLLQQIEPREGLEVVKDLMVDDDAEVGKEVKLKAILSEYGGDLLEMEDSEQETAMVSYDRI</sequence>
<keyword evidence="2" id="KW-1185">Reference proteome</keyword>
<dbReference type="EMBL" id="JACGCM010002014">
    <property type="protein sequence ID" value="KAF6146110.1"/>
    <property type="molecule type" value="Genomic_DNA"/>
</dbReference>
<evidence type="ECO:0000313" key="2">
    <source>
        <dbReference type="Proteomes" id="UP000541444"/>
    </source>
</evidence>
<evidence type="ECO:0000313" key="1">
    <source>
        <dbReference type="EMBL" id="KAF6146110.1"/>
    </source>
</evidence>
<organism evidence="1 2">
    <name type="scientific">Kingdonia uniflora</name>
    <dbReference type="NCBI Taxonomy" id="39325"/>
    <lineage>
        <taxon>Eukaryota</taxon>
        <taxon>Viridiplantae</taxon>
        <taxon>Streptophyta</taxon>
        <taxon>Embryophyta</taxon>
        <taxon>Tracheophyta</taxon>
        <taxon>Spermatophyta</taxon>
        <taxon>Magnoliopsida</taxon>
        <taxon>Ranunculales</taxon>
        <taxon>Circaeasteraceae</taxon>
        <taxon>Kingdonia</taxon>
    </lineage>
</organism>
<proteinExistence type="predicted"/>
<protein>
    <submittedName>
        <fullName evidence="1">Uncharacterized protein</fullName>
    </submittedName>
</protein>